<comment type="caution">
    <text evidence="10">The sequence shown here is derived from an EMBL/GenBank/DDBJ whole genome shotgun (WGS) entry which is preliminary data.</text>
</comment>
<feature type="compositionally biased region" description="Polar residues" evidence="8">
    <location>
        <begin position="283"/>
        <end position="296"/>
    </location>
</feature>
<evidence type="ECO:0000256" key="7">
    <source>
        <dbReference type="PROSITE-ProRule" id="PRU00042"/>
    </source>
</evidence>
<keyword evidence="4 7" id="KW-0863">Zinc-finger</keyword>
<comment type="subcellular location">
    <subcellularLocation>
        <location evidence="1">Nucleus</location>
    </subcellularLocation>
</comment>
<evidence type="ECO:0000256" key="6">
    <source>
        <dbReference type="ARBA" id="ARBA00023242"/>
    </source>
</evidence>
<dbReference type="SUPFAM" id="SSF57667">
    <property type="entry name" value="beta-beta-alpha zinc fingers"/>
    <property type="match status" value="2"/>
</dbReference>
<evidence type="ECO:0000313" key="11">
    <source>
        <dbReference type="Proteomes" id="UP000499080"/>
    </source>
</evidence>
<reference evidence="10 11" key="1">
    <citation type="journal article" date="2019" name="Sci. Rep.">
        <title>Orb-weaving spider Araneus ventricosus genome elucidates the spidroin gene catalogue.</title>
        <authorList>
            <person name="Kono N."/>
            <person name="Nakamura H."/>
            <person name="Ohtoshi R."/>
            <person name="Moran D.A.P."/>
            <person name="Shinohara A."/>
            <person name="Yoshida Y."/>
            <person name="Fujiwara M."/>
            <person name="Mori M."/>
            <person name="Tomita M."/>
            <person name="Arakawa K."/>
        </authorList>
    </citation>
    <scope>NUCLEOTIDE SEQUENCE [LARGE SCALE GENOMIC DNA]</scope>
</reference>
<proteinExistence type="predicted"/>
<dbReference type="SMART" id="SM00355">
    <property type="entry name" value="ZnF_C2H2"/>
    <property type="match status" value="3"/>
</dbReference>
<feature type="domain" description="C2H2-type" evidence="9">
    <location>
        <begin position="342"/>
        <end position="371"/>
    </location>
</feature>
<evidence type="ECO:0000256" key="5">
    <source>
        <dbReference type="ARBA" id="ARBA00022833"/>
    </source>
</evidence>
<dbReference type="Gene3D" id="3.30.160.60">
    <property type="entry name" value="Classic Zinc Finger"/>
    <property type="match status" value="3"/>
</dbReference>
<dbReference type="FunFam" id="3.30.160.60:FF:000018">
    <property type="entry name" value="Krueppel-like factor 15"/>
    <property type="match status" value="1"/>
</dbReference>
<evidence type="ECO:0000256" key="3">
    <source>
        <dbReference type="ARBA" id="ARBA00022737"/>
    </source>
</evidence>
<dbReference type="Pfam" id="PF00096">
    <property type="entry name" value="zf-C2H2"/>
    <property type="match status" value="2"/>
</dbReference>
<evidence type="ECO:0000256" key="1">
    <source>
        <dbReference type="ARBA" id="ARBA00004123"/>
    </source>
</evidence>
<dbReference type="PANTHER" id="PTHR23235">
    <property type="entry name" value="KRUEPPEL-LIKE TRANSCRIPTION FACTOR"/>
    <property type="match status" value="1"/>
</dbReference>
<protein>
    <submittedName>
        <fullName evidence="10">Dendritic arbor reduction protein 1</fullName>
    </submittedName>
</protein>
<evidence type="ECO:0000259" key="9">
    <source>
        <dbReference type="PROSITE" id="PS50157"/>
    </source>
</evidence>
<gene>
    <name evidence="10" type="primary">dar1_0</name>
    <name evidence="10" type="ORF">AVEN_126842_1</name>
</gene>
<organism evidence="10 11">
    <name type="scientific">Araneus ventricosus</name>
    <name type="common">Orbweaver spider</name>
    <name type="synonym">Epeira ventricosa</name>
    <dbReference type="NCBI Taxonomy" id="182803"/>
    <lineage>
        <taxon>Eukaryota</taxon>
        <taxon>Metazoa</taxon>
        <taxon>Ecdysozoa</taxon>
        <taxon>Arthropoda</taxon>
        <taxon>Chelicerata</taxon>
        <taxon>Arachnida</taxon>
        <taxon>Araneae</taxon>
        <taxon>Araneomorphae</taxon>
        <taxon>Entelegynae</taxon>
        <taxon>Araneoidea</taxon>
        <taxon>Araneidae</taxon>
        <taxon>Araneus</taxon>
    </lineage>
</organism>
<evidence type="ECO:0000256" key="2">
    <source>
        <dbReference type="ARBA" id="ARBA00022723"/>
    </source>
</evidence>
<feature type="region of interest" description="Disordered" evidence="8">
    <location>
        <begin position="277"/>
        <end position="307"/>
    </location>
</feature>
<dbReference type="GO" id="GO:0008270">
    <property type="term" value="F:zinc ion binding"/>
    <property type="evidence" value="ECO:0007669"/>
    <property type="project" value="UniProtKB-KW"/>
</dbReference>
<keyword evidence="2" id="KW-0479">Metal-binding</keyword>
<dbReference type="FunFam" id="3.30.160.60:FF:000624">
    <property type="entry name" value="zinc finger protein 697"/>
    <property type="match status" value="1"/>
</dbReference>
<dbReference type="AlphaFoldDB" id="A0A4Y2PYL5"/>
<dbReference type="EMBL" id="BGPR01012353">
    <property type="protein sequence ID" value="GBN55680.1"/>
    <property type="molecule type" value="Genomic_DNA"/>
</dbReference>
<dbReference type="PROSITE" id="PS00028">
    <property type="entry name" value="ZINC_FINGER_C2H2_1"/>
    <property type="match status" value="3"/>
</dbReference>
<dbReference type="GO" id="GO:0000978">
    <property type="term" value="F:RNA polymerase II cis-regulatory region sequence-specific DNA binding"/>
    <property type="evidence" value="ECO:0007669"/>
    <property type="project" value="TreeGrafter"/>
</dbReference>
<evidence type="ECO:0000256" key="4">
    <source>
        <dbReference type="ARBA" id="ARBA00022771"/>
    </source>
</evidence>
<keyword evidence="11" id="KW-1185">Reference proteome</keyword>
<accession>A0A4Y2PYL5</accession>
<feature type="domain" description="C2H2-type" evidence="9">
    <location>
        <begin position="372"/>
        <end position="401"/>
    </location>
</feature>
<evidence type="ECO:0000256" key="8">
    <source>
        <dbReference type="SAM" id="MobiDB-lite"/>
    </source>
</evidence>
<keyword evidence="5" id="KW-0862">Zinc</keyword>
<dbReference type="GO" id="GO:0000981">
    <property type="term" value="F:DNA-binding transcription factor activity, RNA polymerase II-specific"/>
    <property type="evidence" value="ECO:0007669"/>
    <property type="project" value="TreeGrafter"/>
</dbReference>
<dbReference type="PROSITE" id="PS50157">
    <property type="entry name" value="ZINC_FINGER_C2H2_2"/>
    <property type="match status" value="3"/>
</dbReference>
<feature type="domain" description="C2H2-type" evidence="9">
    <location>
        <begin position="402"/>
        <end position="424"/>
    </location>
</feature>
<dbReference type="OrthoDB" id="6423814at2759"/>
<name>A0A4Y2PYL5_ARAVE</name>
<dbReference type="PANTHER" id="PTHR23235:SF166">
    <property type="entry name" value="DENDRITIC ARBOR REDUCTION PROTEIN 1"/>
    <property type="match status" value="1"/>
</dbReference>
<dbReference type="Proteomes" id="UP000499080">
    <property type="component" value="Unassembled WGS sequence"/>
</dbReference>
<dbReference type="InterPro" id="IPR036236">
    <property type="entry name" value="Znf_C2H2_sf"/>
</dbReference>
<keyword evidence="6" id="KW-0539">Nucleus</keyword>
<dbReference type="GO" id="GO:0005634">
    <property type="term" value="C:nucleus"/>
    <property type="evidence" value="ECO:0007669"/>
    <property type="project" value="UniProtKB-SubCell"/>
</dbReference>
<sequence>MSVACLCREVKGTAAAEVCLVNAAVAIKTSVVAKCVQTESQPRQAVWLISIDFYRLFLLAFQNIQFACEENANNLDKHDRSYDRGFYCSQQPRRASASVVDEFFEDSNNIFSTFPSISKPSQPLMNHNTSVPVGPSYHLNPSSFNINPCVKKPCPPTNVINPSEEVYGIAPPAIMNFVDINESSDLPGLFDSITPPHHSPAACIKTEKIQPDACSFPPGSPEFASLLDVSMPEQVIVKREPSVDNSGMQHFPLMPVPQVSQSTYLGHYAMSRLMMPLTPPSSEPGSDSVDSVNVRTTPPPPYVSTSQNNLLSALLDGSEDQDTKSTAYNRRNNPELERRRTHRCMYPGCVKIYTKSSHLKAHQRIHTGEKPYHCSWEKCDWRFARSDELTRHYRKHTGAKPFKCKVCDRSFARSDHLALHMKRHMPKIK</sequence>
<evidence type="ECO:0000313" key="10">
    <source>
        <dbReference type="EMBL" id="GBN55680.1"/>
    </source>
</evidence>
<keyword evidence="3" id="KW-0677">Repeat</keyword>
<dbReference type="InterPro" id="IPR013087">
    <property type="entry name" value="Znf_C2H2_type"/>
</dbReference>
<dbReference type="FunFam" id="3.30.160.60:FF:000021">
    <property type="entry name" value="Basic krueppel-like factor 3"/>
    <property type="match status" value="1"/>
</dbReference>